<dbReference type="GO" id="GO:0000270">
    <property type="term" value="P:peptidoglycan metabolic process"/>
    <property type="evidence" value="ECO:0007669"/>
    <property type="project" value="TreeGrafter"/>
</dbReference>
<dbReference type="InterPro" id="IPR012338">
    <property type="entry name" value="Beta-lactam/transpept-like"/>
</dbReference>
<dbReference type="EMBL" id="BJYY01000016">
    <property type="protein sequence ID" value="GEO34896.1"/>
    <property type="molecule type" value="Genomic_DNA"/>
</dbReference>
<dbReference type="RefSeq" id="WP_146905295.1">
    <property type="nucleotide sequence ID" value="NZ_BAAARM010000004.1"/>
</dbReference>
<sequence length="471" mass="46622">MARVARVMGVGALVVVLAAGGYGVADAYDVVPGVLTLDPVPPAPRPFPRAPGAVVAPDLAEALAPLDPAAPVPATAPVAALAGELVADARLGPSVGLVVADQLTGQVLAEHDAVTAKIPASTAKLVTAVAALSALGPEATVATRAVRGADGAVVLVGGGDMLLAAGAGDPGAVNGHAGLGDLARATARELTLAGTTSVRVGVDDSLFSGPALSPAWDPSHLANGFTAPVTALAVDIAKLRTDVEYSPRQTDPVGSAARTFAQALAAEGITVEGEPVRSTAPADALPLAEVRSAPMREIVDYFLHTSDNAITEMVGRLVAVDAGLPGSFDGATQAVLAQVRALGVDTTGAHLSDCSGLADGSGLSARLLIDLLRVVTDPAHPELRAVAVGMPIAGYSGTLADRYLRSGAAGQVRAKTGSLAGVTSLAGTVLDADGRALLFAVVADATPPGGQGAPRTAIDAFVSRLASCGCR</sequence>
<reference evidence="3 4" key="1">
    <citation type="submission" date="2019-07" db="EMBL/GenBank/DDBJ databases">
        <title>Whole genome shotgun sequence of Cellulomonas aerilata NBRC 106308.</title>
        <authorList>
            <person name="Hosoyama A."/>
            <person name="Uohara A."/>
            <person name="Ohji S."/>
            <person name="Ichikawa N."/>
        </authorList>
    </citation>
    <scope>NUCLEOTIDE SEQUENCE [LARGE SCALE GENOMIC DNA]</scope>
    <source>
        <strain evidence="3 4">NBRC 106308</strain>
    </source>
</reference>
<proteinExistence type="inferred from homology"/>
<dbReference type="InterPro" id="IPR000667">
    <property type="entry name" value="Peptidase_S13"/>
</dbReference>
<keyword evidence="3" id="KW-0121">Carboxypeptidase</keyword>
<dbReference type="GO" id="GO:0004185">
    <property type="term" value="F:serine-type carboxypeptidase activity"/>
    <property type="evidence" value="ECO:0007669"/>
    <property type="project" value="InterPro"/>
</dbReference>
<evidence type="ECO:0000313" key="3">
    <source>
        <dbReference type="EMBL" id="GEO34896.1"/>
    </source>
</evidence>
<dbReference type="PRINTS" id="PR00922">
    <property type="entry name" value="DADACBPTASE3"/>
</dbReference>
<dbReference type="GO" id="GO:0006508">
    <property type="term" value="P:proteolysis"/>
    <property type="evidence" value="ECO:0007669"/>
    <property type="project" value="InterPro"/>
</dbReference>
<evidence type="ECO:0000313" key="4">
    <source>
        <dbReference type="Proteomes" id="UP000321181"/>
    </source>
</evidence>
<dbReference type="SUPFAM" id="SSF56601">
    <property type="entry name" value="beta-lactamase/transpeptidase-like"/>
    <property type="match status" value="1"/>
</dbReference>
<keyword evidence="3" id="KW-0645">Protease</keyword>
<comment type="similarity">
    <text evidence="1">Belongs to the peptidase S13 family.</text>
</comment>
<dbReference type="PANTHER" id="PTHR30023">
    <property type="entry name" value="D-ALANYL-D-ALANINE CARBOXYPEPTIDASE"/>
    <property type="match status" value="1"/>
</dbReference>
<comment type="caution">
    <text evidence="3">The sequence shown here is derived from an EMBL/GenBank/DDBJ whole genome shotgun (WGS) entry which is preliminary data.</text>
</comment>
<keyword evidence="2" id="KW-0378">Hydrolase</keyword>
<name>A0A512DEM0_9CELL</name>
<dbReference type="Gene3D" id="3.40.710.10">
    <property type="entry name" value="DD-peptidase/beta-lactamase superfamily"/>
    <property type="match status" value="2"/>
</dbReference>
<dbReference type="Pfam" id="PF02113">
    <property type="entry name" value="Peptidase_S13"/>
    <property type="match status" value="2"/>
</dbReference>
<protein>
    <submittedName>
        <fullName evidence="3">D-alanyl-D-alanine carboxypeptidase/D-alanyl-D-alanine-endopeptidase</fullName>
    </submittedName>
</protein>
<gene>
    <name evidence="3" type="ORF">CAE01nite_26210</name>
</gene>
<evidence type="ECO:0000256" key="2">
    <source>
        <dbReference type="ARBA" id="ARBA00022801"/>
    </source>
</evidence>
<keyword evidence="4" id="KW-1185">Reference proteome</keyword>
<dbReference type="Proteomes" id="UP000321181">
    <property type="component" value="Unassembled WGS sequence"/>
</dbReference>
<evidence type="ECO:0000256" key="1">
    <source>
        <dbReference type="ARBA" id="ARBA00006096"/>
    </source>
</evidence>
<dbReference type="NCBIfam" id="TIGR00666">
    <property type="entry name" value="PBP4"/>
    <property type="match status" value="1"/>
</dbReference>
<organism evidence="3 4">
    <name type="scientific">Cellulomonas aerilata</name>
    <dbReference type="NCBI Taxonomy" id="515326"/>
    <lineage>
        <taxon>Bacteria</taxon>
        <taxon>Bacillati</taxon>
        <taxon>Actinomycetota</taxon>
        <taxon>Actinomycetes</taxon>
        <taxon>Micrococcales</taxon>
        <taxon>Cellulomonadaceae</taxon>
        <taxon>Cellulomonas</taxon>
    </lineage>
</organism>
<dbReference type="AlphaFoldDB" id="A0A512DEM0"/>
<accession>A0A512DEM0</accession>
<dbReference type="OrthoDB" id="56883at2"/>
<dbReference type="PANTHER" id="PTHR30023:SF0">
    <property type="entry name" value="PENICILLIN-SENSITIVE CARBOXYPEPTIDASE A"/>
    <property type="match status" value="1"/>
</dbReference>